<gene>
    <name evidence="2" type="ORF">SAMN06295970_1027</name>
</gene>
<feature type="compositionally biased region" description="Low complexity" evidence="1">
    <location>
        <begin position="176"/>
        <end position="200"/>
    </location>
</feature>
<dbReference type="InterPro" id="IPR021735">
    <property type="entry name" value="DUF3306"/>
</dbReference>
<reference evidence="2 3" key="1">
    <citation type="submission" date="2017-05" db="EMBL/GenBank/DDBJ databases">
        <authorList>
            <person name="Varghese N."/>
            <person name="Submissions S."/>
        </authorList>
    </citation>
    <scope>NUCLEOTIDE SEQUENCE [LARGE SCALE GENOMIC DNA]</scope>
    <source>
        <strain evidence="2 3">DSM 26001</strain>
    </source>
</reference>
<evidence type="ECO:0000256" key="1">
    <source>
        <dbReference type="SAM" id="MobiDB-lite"/>
    </source>
</evidence>
<keyword evidence="3" id="KW-1185">Reference proteome</keyword>
<feature type="compositionally biased region" description="Low complexity" evidence="1">
    <location>
        <begin position="26"/>
        <end position="36"/>
    </location>
</feature>
<protein>
    <recommendedName>
        <fullName evidence="4">DUF3306 domain-containing protein</fullName>
    </recommendedName>
</protein>
<dbReference type="RefSeq" id="WP_283440819.1">
    <property type="nucleotide sequence ID" value="NZ_FXUL01000002.1"/>
</dbReference>
<dbReference type="EMBL" id="FXUL01000002">
    <property type="protein sequence ID" value="SMP47270.1"/>
    <property type="molecule type" value="Genomic_DNA"/>
</dbReference>
<proteinExistence type="predicted"/>
<organism evidence="2 3">
    <name type="scientific">Noviherbaspirillum suwonense</name>
    <dbReference type="NCBI Taxonomy" id="1224511"/>
    <lineage>
        <taxon>Bacteria</taxon>
        <taxon>Pseudomonadati</taxon>
        <taxon>Pseudomonadota</taxon>
        <taxon>Betaproteobacteria</taxon>
        <taxon>Burkholderiales</taxon>
        <taxon>Oxalobacteraceae</taxon>
        <taxon>Noviherbaspirillum</taxon>
    </lineage>
</organism>
<sequence>MSAGDFFSRWSRRSAQGEPEAVPTDAQGPAQLAEPAPELPPPTLDDVAALGHDADFRRFVKPGVDEAVRRSAMKKLFTDPHFNVMDGLDIYIGDYNTFEPIPPAMLAMLTHAKQLLDPLGHLQQPAMRMLDRIEQLAPAAPADAAAASVDDAARVDAEAGAPTLADSHTGDDPAIDARPADTPIDTPTDTDTPADDAVATSRDPATPEDDHTI</sequence>
<evidence type="ECO:0000313" key="3">
    <source>
        <dbReference type="Proteomes" id="UP001158049"/>
    </source>
</evidence>
<feature type="region of interest" description="Disordered" evidence="1">
    <location>
        <begin position="1"/>
        <end position="43"/>
    </location>
</feature>
<feature type="region of interest" description="Disordered" evidence="1">
    <location>
        <begin position="159"/>
        <end position="213"/>
    </location>
</feature>
<accession>A0ABY1PVK1</accession>
<evidence type="ECO:0008006" key="4">
    <source>
        <dbReference type="Google" id="ProtNLM"/>
    </source>
</evidence>
<comment type="caution">
    <text evidence="2">The sequence shown here is derived from an EMBL/GenBank/DDBJ whole genome shotgun (WGS) entry which is preliminary data.</text>
</comment>
<evidence type="ECO:0000313" key="2">
    <source>
        <dbReference type="EMBL" id="SMP47270.1"/>
    </source>
</evidence>
<name>A0ABY1PVK1_9BURK</name>
<dbReference type="Proteomes" id="UP001158049">
    <property type="component" value="Unassembled WGS sequence"/>
</dbReference>
<dbReference type="Pfam" id="PF11748">
    <property type="entry name" value="DUF3306"/>
    <property type="match status" value="1"/>
</dbReference>